<keyword evidence="3" id="KW-1185">Reference proteome</keyword>
<sequence length="281" mass="31684">MIGNRRYWKACAKQFLSGKWGIAILAMMAAPALNTIGTMAAIKLFPGDSFLAWLLGEAFLFIVSLLSMVISTGYNFMLLNMARGREYRFGNLIYMFKKGSDGVLSAALIMALIDTVLMIPFYYMVNMTAPAAETMEAVLEWSQPIMYSALAATVLGVVIKLPFAMAFYILADNPQMKGREALKKSASLMKGHMMQYLVLQISFIPLMFLSILFLYVGLLWVMPYIYATNTIFYMDVTGELKETHKKHMHEVADWIPKELEDTAADKELQEQRTGDDYNSEA</sequence>
<evidence type="ECO:0000313" key="3">
    <source>
        <dbReference type="Proteomes" id="UP001549106"/>
    </source>
</evidence>
<name>A0ABV2LZN6_9FIRM</name>
<feature type="transmembrane region" description="Helical" evidence="1">
    <location>
        <begin position="20"/>
        <end position="46"/>
    </location>
</feature>
<dbReference type="RefSeq" id="WP_022067280.1">
    <property type="nucleotide sequence ID" value="NZ_BAABXN010000001.1"/>
</dbReference>
<accession>A0ABV2LZN6</accession>
<feature type="transmembrane region" description="Helical" evidence="1">
    <location>
        <begin position="197"/>
        <end position="222"/>
    </location>
</feature>
<feature type="transmembrane region" description="Helical" evidence="1">
    <location>
        <begin position="103"/>
        <end position="125"/>
    </location>
</feature>
<dbReference type="InterPro" id="IPR010380">
    <property type="entry name" value="DUF975"/>
</dbReference>
<keyword evidence="1" id="KW-1133">Transmembrane helix</keyword>
<dbReference type="PANTHER" id="PTHR40076">
    <property type="entry name" value="MEMBRANE PROTEIN-RELATED"/>
    <property type="match status" value="1"/>
</dbReference>
<evidence type="ECO:0000313" key="2">
    <source>
        <dbReference type="EMBL" id="MET3749656.1"/>
    </source>
</evidence>
<gene>
    <name evidence="2" type="ORF">ABID24_000890</name>
</gene>
<keyword evidence="1" id="KW-0812">Transmembrane</keyword>
<proteinExistence type="predicted"/>
<keyword evidence="1" id="KW-0472">Membrane</keyword>
<evidence type="ECO:0000256" key="1">
    <source>
        <dbReference type="SAM" id="Phobius"/>
    </source>
</evidence>
<organism evidence="2 3">
    <name type="scientific">Blautia caecimuris</name>
    <dbReference type="NCBI Taxonomy" id="1796615"/>
    <lineage>
        <taxon>Bacteria</taxon>
        <taxon>Bacillati</taxon>
        <taxon>Bacillota</taxon>
        <taxon>Clostridia</taxon>
        <taxon>Lachnospirales</taxon>
        <taxon>Lachnospiraceae</taxon>
        <taxon>Blautia</taxon>
    </lineage>
</organism>
<comment type="caution">
    <text evidence="2">The sequence shown here is derived from an EMBL/GenBank/DDBJ whole genome shotgun (WGS) entry which is preliminary data.</text>
</comment>
<feature type="transmembrane region" description="Helical" evidence="1">
    <location>
        <begin position="145"/>
        <end position="170"/>
    </location>
</feature>
<dbReference type="PANTHER" id="PTHR40076:SF1">
    <property type="entry name" value="MEMBRANE PROTEIN"/>
    <property type="match status" value="1"/>
</dbReference>
<dbReference type="EMBL" id="JBEPMJ010000004">
    <property type="protein sequence ID" value="MET3749656.1"/>
    <property type="molecule type" value="Genomic_DNA"/>
</dbReference>
<reference evidence="2 3" key="1">
    <citation type="submission" date="2024-06" db="EMBL/GenBank/DDBJ databases">
        <title>Genomic Encyclopedia of Type Strains, Phase IV (KMG-IV): sequencing the most valuable type-strain genomes for metagenomic binning, comparative biology and taxonomic classification.</title>
        <authorList>
            <person name="Goeker M."/>
        </authorList>
    </citation>
    <scope>NUCLEOTIDE SEQUENCE [LARGE SCALE GENOMIC DNA]</scope>
    <source>
        <strain evidence="2 3">DSM 29492</strain>
    </source>
</reference>
<dbReference type="Proteomes" id="UP001549106">
    <property type="component" value="Unassembled WGS sequence"/>
</dbReference>
<dbReference type="Pfam" id="PF06161">
    <property type="entry name" value="DUF975"/>
    <property type="match status" value="1"/>
</dbReference>
<feature type="transmembrane region" description="Helical" evidence="1">
    <location>
        <begin position="58"/>
        <end position="82"/>
    </location>
</feature>
<protein>
    <submittedName>
        <fullName evidence="2">Membrane protein</fullName>
    </submittedName>
</protein>